<dbReference type="Gene3D" id="1.20.200.10">
    <property type="entry name" value="Fumarase/aspartase (Central domain)"/>
    <property type="match status" value="1"/>
</dbReference>
<dbReference type="OrthoDB" id="406045at2759"/>
<proteinExistence type="predicted"/>
<accession>A0A2B7XT32</accession>
<dbReference type="InterPro" id="IPR022761">
    <property type="entry name" value="Fumarate_lyase_N"/>
</dbReference>
<dbReference type="Proteomes" id="UP000224634">
    <property type="component" value="Unassembled WGS sequence"/>
</dbReference>
<dbReference type="EMBL" id="PDNA01000125">
    <property type="protein sequence ID" value="PGH11933.1"/>
    <property type="molecule type" value="Genomic_DNA"/>
</dbReference>
<gene>
    <name evidence="2" type="ORF">AJ80_06898</name>
</gene>
<evidence type="ECO:0000313" key="2">
    <source>
        <dbReference type="EMBL" id="PGH11933.1"/>
    </source>
</evidence>
<dbReference type="AlphaFoldDB" id="A0A2B7XT32"/>
<comment type="caution">
    <text evidence="2">The sequence shown here is derived from an EMBL/GenBank/DDBJ whole genome shotgun (WGS) entry which is preliminary data.</text>
</comment>
<dbReference type="GO" id="GO:0003824">
    <property type="term" value="F:catalytic activity"/>
    <property type="evidence" value="ECO:0007669"/>
    <property type="project" value="InterPro"/>
</dbReference>
<sequence length="234" mass="26288">MYLGALLRYSVRARPFGLRMLSAQPRSSMGSVSAIDSRILRNLFGTEEIRKAFDDNAYIHRCADVEAALARAQSRRNVIPADIGKLVTDRISAAALDIERLRRETDIVGYQILPLDIMDTTVVLQMKTGLEIIEKGLKDIFKSLAALAEKHRQTPMAGRTHLQHALPITFGYKCAVWLSGFQRHLERLEQLRPRTLLVQYGCAAESLVSLGQNGPRVRKELAILASRVDDARRH</sequence>
<dbReference type="Pfam" id="PF00206">
    <property type="entry name" value="Lyase_1"/>
    <property type="match status" value="1"/>
</dbReference>
<dbReference type="PANTHER" id="PTHR43172">
    <property type="entry name" value="ADENYLOSUCCINATE LYASE"/>
    <property type="match status" value="1"/>
</dbReference>
<evidence type="ECO:0000259" key="1">
    <source>
        <dbReference type="Pfam" id="PF00206"/>
    </source>
</evidence>
<reference evidence="2 3" key="1">
    <citation type="submission" date="2017-10" db="EMBL/GenBank/DDBJ databases">
        <title>Comparative genomics in systemic dimorphic fungi from Ajellomycetaceae.</title>
        <authorList>
            <person name="Munoz J.F."/>
            <person name="Mcewen J.G."/>
            <person name="Clay O.K."/>
            <person name="Cuomo C.A."/>
        </authorList>
    </citation>
    <scope>NUCLEOTIDE SEQUENCE [LARGE SCALE GENOMIC DNA]</scope>
    <source>
        <strain evidence="2 3">UAMH7299</strain>
    </source>
</reference>
<feature type="domain" description="Fumarate lyase N-terminal" evidence="1">
    <location>
        <begin position="116"/>
        <end position="223"/>
    </location>
</feature>
<dbReference type="Gene3D" id="1.10.275.10">
    <property type="entry name" value="Fumarase/aspartase (N-terminal domain)"/>
    <property type="match status" value="1"/>
</dbReference>
<dbReference type="STRING" id="1447883.A0A2B7XT32"/>
<evidence type="ECO:0000313" key="3">
    <source>
        <dbReference type="Proteomes" id="UP000224634"/>
    </source>
</evidence>
<name>A0A2B7XT32_POLH7</name>
<dbReference type="Gene3D" id="1.10.275.60">
    <property type="match status" value="1"/>
</dbReference>
<dbReference type="InterPro" id="IPR008948">
    <property type="entry name" value="L-Aspartase-like"/>
</dbReference>
<keyword evidence="3" id="KW-1185">Reference proteome</keyword>
<dbReference type="InterPro" id="IPR024083">
    <property type="entry name" value="Fumarase/histidase_N"/>
</dbReference>
<dbReference type="PANTHER" id="PTHR43172:SF2">
    <property type="entry name" value="ADENYLOSUCCINATE LYASE C-TERMINAL DOMAIN-CONTAINING PROTEIN"/>
    <property type="match status" value="1"/>
</dbReference>
<organism evidence="2 3">
    <name type="scientific">Polytolypa hystricis (strain UAMH7299)</name>
    <dbReference type="NCBI Taxonomy" id="1447883"/>
    <lineage>
        <taxon>Eukaryota</taxon>
        <taxon>Fungi</taxon>
        <taxon>Dikarya</taxon>
        <taxon>Ascomycota</taxon>
        <taxon>Pezizomycotina</taxon>
        <taxon>Eurotiomycetes</taxon>
        <taxon>Eurotiomycetidae</taxon>
        <taxon>Onygenales</taxon>
        <taxon>Onygenales incertae sedis</taxon>
        <taxon>Polytolypa</taxon>
    </lineage>
</organism>
<dbReference type="SUPFAM" id="SSF48557">
    <property type="entry name" value="L-aspartase-like"/>
    <property type="match status" value="1"/>
</dbReference>
<protein>
    <recommendedName>
        <fullName evidence="1">Fumarate lyase N-terminal domain-containing protein</fullName>
    </recommendedName>
</protein>